<keyword evidence="2" id="KW-1185">Reference proteome</keyword>
<evidence type="ECO:0000313" key="2">
    <source>
        <dbReference type="Proteomes" id="UP000824120"/>
    </source>
</evidence>
<gene>
    <name evidence="1" type="ORF">H5410_008951</name>
</gene>
<dbReference type="OrthoDB" id="1917367at2759"/>
<dbReference type="AlphaFoldDB" id="A0A9J6AGF8"/>
<comment type="caution">
    <text evidence="1">The sequence shown here is derived from an EMBL/GenBank/DDBJ whole genome shotgun (WGS) entry which is preliminary data.</text>
</comment>
<proteinExistence type="predicted"/>
<organism evidence="1 2">
    <name type="scientific">Solanum commersonii</name>
    <name type="common">Commerson's wild potato</name>
    <name type="synonym">Commerson's nightshade</name>
    <dbReference type="NCBI Taxonomy" id="4109"/>
    <lineage>
        <taxon>Eukaryota</taxon>
        <taxon>Viridiplantae</taxon>
        <taxon>Streptophyta</taxon>
        <taxon>Embryophyta</taxon>
        <taxon>Tracheophyta</taxon>
        <taxon>Spermatophyta</taxon>
        <taxon>Magnoliopsida</taxon>
        <taxon>eudicotyledons</taxon>
        <taxon>Gunneridae</taxon>
        <taxon>Pentapetalae</taxon>
        <taxon>asterids</taxon>
        <taxon>lamiids</taxon>
        <taxon>Solanales</taxon>
        <taxon>Solanaceae</taxon>
        <taxon>Solanoideae</taxon>
        <taxon>Solaneae</taxon>
        <taxon>Solanum</taxon>
    </lineage>
</organism>
<reference evidence="1 2" key="1">
    <citation type="submission" date="2020-09" db="EMBL/GenBank/DDBJ databases">
        <title>De no assembly of potato wild relative species, Solanum commersonii.</title>
        <authorList>
            <person name="Cho K."/>
        </authorList>
    </citation>
    <scope>NUCLEOTIDE SEQUENCE [LARGE SCALE GENOMIC DNA]</scope>
    <source>
        <strain evidence="1">LZ3.2</strain>
        <tissue evidence="1">Leaf</tissue>
    </source>
</reference>
<protein>
    <submittedName>
        <fullName evidence="1">Uncharacterized protein</fullName>
    </submittedName>
</protein>
<dbReference type="EMBL" id="JACXVP010000002">
    <property type="protein sequence ID" value="KAG5623733.1"/>
    <property type="molecule type" value="Genomic_DNA"/>
</dbReference>
<dbReference type="Proteomes" id="UP000824120">
    <property type="component" value="Chromosome 2"/>
</dbReference>
<accession>A0A9J6AGF8</accession>
<sequence length="159" mass="17790">MHKKKPQVPVFPQPTFGEADAKTLSDVPIDSDIHASDNDGLEQIPEDAVPDVVLDEPPVDVVPDDVVLVEPRTRQSTTASNPRVWMKDFVTNVTNPDHPYSVANYIAYQHLSPQYQVFLSIWESDVRYEQYKIDGIVVGENISFVNLKSAIAAELNVDE</sequence>
<name>A0A9J6AGF8_SOLCO</name>
<evidence type="ECO:0000313" key="1">
    <source>
        <dbReference type="EMBL" id="KAG5623733.1"/>
    </source>
</evidence>